<proteinExistence type="predicted"/>
<dbReference type="EMBL" id="JAPWDV010000003">
    <property type="protein sequence ID" value="KAJ6217499.1"/>
    <property type="molecule type" value="Genomic_DNA"/>
</dbReference>
<dbReference type="InterPro" id="IPR001810">
    <property type="entry name" value="F-box_dom"/>
</dbReference>
<dbReference type="SUPFAM" id="SSF52047">
    <property type="entry name" value="RNI-like"/>
    <property type="match status" value="1"/>
</dbReference>
<dbReference type="Pfam" id="PF00646">
    <property type="entry name" value="F-box"/>
    <property type="match status" value="1"/>
</dbReference>
<protein>
    <recommendedName>
        <fullName evidence="1">F-box domain-containing protein</fullName>
    </recommendedName>
</protein>
<evidence type="ECO:0000313" key="2">
    <source>
        <dbReference type="EMBL" id="KAJ6217499.1"/>
    </source>
</evidence>
<evidence type="ECO:0000313" key="3">
    <source>
        <dbReference type="Proteomes" id="UP001142055"/>
    </source>
</evidence>
<name>A0A9Q0M1S4_BLOTA</name>
<reference evidence="2" key="1">
    <citation type="submission" date="2022-12" db="EMBL/GenBank/DDBJ databases">
        <title>Genome assemblies of Blomia tropicalis.</title>
        <authorList>
            <person name="Cui Y."/>
        </authorList>
    </citation>
    <scope>NUCLEOTIDE SEQUENCE</scope>
    <source>
        <tissue evidence="2">Adult mites</tissue>
    </source>
</reference>
<dbReference type="InterPro" id="IPR001611">
    <property type="entry name" value="Leu-rich_rpt"/>
</dbReference>
<organism evidence="2 3">
    <name type="scientific">Blomia tropicalis</name>
    <name type="common">Mite</name>
    <dbReference type="NCBI Taxonomy" id="40697"/>
    <lineage>
        <taxon>Eukaryota</taxon>
        <taxon>Metazoa</taxon>
        <taxon>Ecdysozoa</taxon>
        <taxon>Arthropoda</taxon>
        <taxon>Chelicerata</taxon>
        <taxon>Arachnida</taxon>
        <taxon>Acari</taxon>
        <taxon>Acariformes</taxon>
        <taxon>Sarcoptiformes</taxon>
        <taxon>Astigmata</taxon>
        <taxon>Glycyphagoidea</taxon>
        <taxon>Echimyopodidae</taxon>
        <taxon>Blomia</taxon>
    </lineage>
</organism>
<sequence>MMNVDCWLLVLKNIPPGERFQYRTVNRQWRDLIDYLALSQRCLQLYSTQSDQERDRSNELNLFEWPHLNISYSEFVRIFRQYPKLRQLSFVGFTHWNDHHLIRLTELCHSIEKLAFYSCSHLGMIFSFYGSNIGNLTKQYDSTGDNYFNDFGFQNVTQVGWQNLALSYGDSLKTLILEDCDLENYHLGLIVQSFQNLTHLNIANNSEITNFSPLTKLTKTIEVLKLGPKLSVNSRKNRALYNHEMPIDELVKSEFGQNIRQLQLQGCLTPKLIQLQQLGRLEHLIVKYASFSNVEDVFNMEMAILTNMAAKVKQLQQLDLYQINQSSSIDLHWLRQRLTSISMPPVHKSSNTNLHSFTLYTIDPFVVVEQFRMVDFILSSSPLLQSFGLSCSTTDSNSMHYNLNQTIFVLLQKYGNKLRKLTLENIISFGLYPNLVRTLLAMPNLVTFEMEDREMLNFLQCMDHQLNDKKNPHDLINVAKPLELIFSVSDLNRIEWNRRQIGRLSLDNMKRYANVQYSTRHNDHDLRMVDTSLGDSLADLYSSHENDLSDLCQLIDSSYDLIGHCVDFVTVCTNYLTLTMACAVILRPTNIVRNAYHWFSNQMH</sequence>
<dbReference type="Gene3D" id="3.80.10.10">
    <property type="entry name" value="Ribonuclease Inhibitor"/>
    <property type="match status" value="1"/>
</dbReference>
<dbReference type="SMART" id="SM00256">
    <property type="entry name" value="FBOX"/>
    <property type="match status" value="1"/>
</dbReference>
<accession>A0A9Q0M1S4</accession>
<dbReference type="Proteomes" id="UP001142055">
    <property type="component" value="Chromosome 3"/>
</dbReference>
<dbReference type="InterPro" id="IPR032675">
    <property type="entry name" value="LRR_dom_sf"/>
</dbReference>
<gene>
    <name evidence="2" type="ORF">RDWZM_008656</name>
</gene>
<dbReference type="AlphaFoldDB" id="A0A9Q0M1S4"/>
<keyword evidence="3" id="KW-1185">Reference proteome</keyword>
<feature type="domain" description="F-box" evidence="1">
    <location>
        <begin position="2"/>
        <end position="42"/>
    </location>
</feature>
<evidence type="ECO:0000259" key="1">
    <source>
        <dbReference type="SMART" id="SM00256"/>
    </source>
</evidence>
<comment type="caution">
    <text evidence="2">The sequence shown here is derived from an EMBL/GenBank/DDBJ whole genome shotgun (WGS) entry which is preliminary data.</text>
</comment>
<dbReference type="PROSITE" id="PS51450">
    <property type="entry name" value="LRR"/>
    <property type="match status" value="1"/>
</dbReference>